<dbReference type="Proteomes" id="UP001627154">
    <property type="component" value="Unassembled WGS sequence"/>
</dbReference>
<reference evidence="1 2" key="1">
    <citation type="journal article" date="2024" name="bioRxiv">
        <title>A reference genome for Trichogramma kaykai: A tiny desert-dwelling parasitoid wasp with competing sex-ratio distorters.</title>
        <authorList>
            <person name="Culotta J."/>
            <person name="Lindsey A.R."/>
        </authorList>
    </citation>
    <scope>NUCLEOTIDE SEQUENCE [LARGE SCALE GENOMIC DNA]</scope>
    <source>
        <strain evidence="1 2">KSX58</strain>
    </source>
</reference>
<name>A0ABD2VVJ0_9HYME</name>
<dbReference type="AlphaFoldDB" id="A0ABD2VVJ0"/>
<accession>A0ABD2VVJ0</accession>
<comment type="caution">
    <text evidence="1">The sequence shown here is derived from an EMBL/GenBank/DDBJ whole genome shotgun (WGS) entry which is preliminary data.</text>
</comment>
<evidence type="ECO:0008006" key="3">
    <source>
        <dbReference type="Google" id="ProtNLM"/>
    </source>
</evidence>
<gene>
    <name evidence="1" type="ORF">TKK_019669</name>
</gene>
<evidence type="ECO:0000313" key="1">
    <source>
        <dbReference type="EMBL" id="KAL3384572.1"/>
    </source>
</evidence>
<organism evidence="1 2">
    <name type="scientific">Trichogramma kaykai</name>
    <dbReference type="NCBI Taxonomy" id="54128"/>
    <lineage>
        <taxon>Eukaryota</taxon>
        <taxon>Metazoa</taxon>
        <taxon>Ecdysozoa</taxon>
        <taxon>Arthropoda</taxon>
        <taxon>Hexapoda</taxon>
        <taxon>Insecta</taxon>
        <taxon>Pterygota</taxon>
        <taxon>Neoptera</taxon>
        <taxon>Endopterygota</taxon>
        <taxon>Hymenoptera</taxon>
        <taxon>Apocrita</taxon>
        <taxon>Proctotrupomorpha</taxon>
        <taxon>Chalcidoidea</taxon>
        <taxon>Trichogrammatidae</taxon>
        <taxon>Trichogramma</taxon>
    </lineage>
</organism>
<evidence type="ECO:0000313" key="2">
    <source>
        <dbReference type="Proteomes" id="UP001627154"/>
    </source>
</evidence>
<keyword evidence="2" id="KW-1185">Reference proteome</keyword>
<sequence length="209" mass="23177">MEGQESRSNQHTSDIAQIRDEVTEVQGSLQSILTSRQLGPSVPQASPHLSDTCEILLTGLPGDVDLSEEEVLGRVFTAMGLKHYHKFVAHTRPREPKNSRGTTPANTKAFVFALSSQSTRDHCVKSSFKLASIGVNTLFGVGDGTIRLRPLWPCEVFNLLNKAYEAAHKLNYAQPIVKNLTVFMRETLGAKLIPIQTERDLQSLKPRQK</sequence>
<proteinExistence type="predicted"/>
<protein>
    <recommendedName>
        <fullName evidence="3">RRM domain-containing protein</fullName>
    </recommendedName>
</protein>
<dbReference type="EMBL" id="JBJJXI010000170">
    <property type="protein sequence ID" value="KAL3384572.1"/>
    <property type="molecule type" value="Genomic_DNA"/>
</dbReference>